<reference evidence="3" key="1">
    <citation type="submission" date="2022-11" db="UniProtKB">
        <authorList>
            <consortium name="WormBaseParasite"/>
        </authorList>
    </citation>
    <scope>IDENTIFICATION</scope>
</reference>
<evidence type="ECO:0000256" key="1">
    <source>
        <dbReference type="SAM" id="MobiDB-lite"/>
    </source>
</evidence>
<dbReference type="InterPro" id="IPR011011">
    <property type="entry name" value="Znf_FYVE_PHD"/>
</dbReference>
<dbReference type="SUPFAM" id="SSF57903">
    <property type="entry name" value="FYVE/PHD zinc finger"/>
    <property type="match status" value="1"/>
</dbReference>
<dbReference type="Proteomes" id="UP000887565">
    <property type="component" value="Unplaced"/>
</dbReference>
<evidence type="ECO:0000313" key="3">
    <source>
        <dbReference type="WBParaSite" id="nRc.2.0.1.t07351-RA"/>
    </source>
</evidence>
<name>A0A915HZR7_ROMCU</name>
<sequence>MQEPPTLVPGDINAQMRLSQYLVTKNFVSLVLDKQVFIVEDNEKKYFVQFEPYTCTSGVHQCHHIMAAHISCGLKTKVKKTKNITTLWKQEKQKPAGRKAPRVDDYKDVKPRRNETELEDDDDNFEIPVDTPAMPTQQIVHSPTDTSVETREIFTNENFQRSLSPVEEGNLIINKGYSSSPNPTIPILKITLKDTQKNDVVDDINDDNLVLEGNIATEETTTDTSNCNCNGASKGLLIACDLGQSPNCKGYYHQDCENVSMAIYFKKRKPKPYWECSACFQIRRFRWAPPPLTIQPENKTYKLNNTCTLDPCFAMFYMHVKFNPEFLEQIPPELSQLRVSLDLA</sequence>
<dbReference type="AlphaFoldDB" id="A0A915HZR7"/>
<keyword evidence="2" id="KW-1185">Reference proteome</keyword>
<accession>A0A915HZR7</accession>
<protein>
    <submittedName>
        <fullName evidence="3">Zinc finger PHD-type domain-containing protein</fullName>
    </submittedName>
</protein>
<dbReference type="InterPro" id="IPR013083">
    <property type="entry name" value="Znf_RING/FYVE/PHD"/>
</dbReference>
<dbReference type="WBParaSite" id="nRc.2.0.1.t07351-RA">
    <property type="protein sequence ID" value="nRc.2.0.1.t07351-RA"/>
    <property type="gene ID" value="nRc.2.0.1.g07351"/>
</dbReference>
<feature type="region of interest" description="Disordered" evidence="1">
    <location>
        <begin position="89"/>
        <end position="129"/>
    </location>
</feature>
<dbReference type="Gene3D" id="3.30.40.10">
    <property type="entry name" value="Zinc/RING finger domain, C3HC4 (zinc finger)"/>
    <property type="match status" value="1"/>
</dbReference>
<evidence type="ECO:0000313" key="2">
    <source>
        <dbReference type="Proteomes" id="UP000887565"/>
    </source>
</evidence>
<organism evidence="2 3">
    <name type="scientific">Romanomermis culicivorax</name>
    <name type="common">Nematode worm</name>
    <dbReference type="NCBI Taxonomy" id="13658"/>
    <lineage>
        <taxon>Eukaryota</taxon>
        <taxon>Metazoa</taxon>
        <taxon>Ecdysozoa</taxon>
        <taxon>Nematoda</taxon>
        <taxon>Enoplea</taxon>
        <taxon>Dorylaimia</taxon>
        <taxon>Mermithida</taxon>
        <taxon>Mermithoidea</taxon>
        <taxon>Mermithidae</taxon>
        <taxon>Romanomermis</taxon>
    </lineage>
</organism>
<feature type="compositionally biased region" description="Basic and acidic residues" evidence="1">
    <location>
        <begin position="101"/>
        <end position="116"/>
    </location>
</feature>
<proteinExistence type="predicted"/>